<comment type="caution">
    <text evidence="2">The sequence shown here is derived from an EMBL/GenBank/DDBJ whole genome shotgun (WGS) entry which is preliminary data.</text>
</comment>
<dbReference type="PANTHER" id="PTHR30093:SF47">
    <property type="entry name" value="TYPE IV PILUS NON-CORE MINOR PILIN PILE"/>
    <property type="match status" value="1"/>
</dbReference>
<keyword evidence="1" id="KW-1133">Transmembrane helix</keyword>
<dbReference type="SUPFAM" id="SSF54523">
    <property type="entry name" value="Pili subunits"/>
    <property type="match status" value="1"/>
</dbReference>
<reference evidence="2 3" key="1">
    <citation type="submission" date="2016-06" db="EMBL/GenBank/DDBJ databases">
        <authorList>
            <person name="Ramos C."/>
            <person name="Pintado A."/>
            <person name="Crespo-Gomez J.I."/>
        </authorList>
    </citation>
    <scope>NUCLEOTIDE SEQUENCE [LARGE SCALE GENOMIC DNA]</scope>
    <source>
        <strain evidence="2 3">AVO110</strain>
    </source>
</reference>
<name>A0ABR7S777_AQUAC</name>
<keyword evidence="3" id="KW-1185">Reference proteome</keyword>
<feature type="transmembrane region" description="Helical" evidence="1">
    <location>
        <begin position="6"/>
        <end position="29"/>
    </location>
</feature>
<dbReference type="EMBL" id="LZEU01000001">
    <property type="protein sequence ID" value="MBC9252238.1"/>
    <property type="molecule type" value="Genomic_DNA"/>
</dbReference>
<dbReference type="InterPro" id="IPR012902">
    <property type="entry name" value="N_methyl_site"/>
</dbReference>
<dbReference type="RefSeq" id="WP_187807711.1">
    <property type="nucleotide sequence ID" value="NZ_LZEU01000001.1"/>
</dbReference>
<proteinExistence type="predicted"/>
<dbReference type="Pfam" id="PF16732">
    <property type="entry name" value="ComP_DUS"/>
    <property type="match status" value="1"/>
</dbReference>
<dbReference type="PANTHER" id="PTHR30093">
    <property type="entry name" value="GENERAL SECRETION PATHWAY PROTEIN G"/>
    <property type="match status" value="1"/>
</dbReference>
<evidence type="ECO:0008006" key="4">
    <source>
        <dbReference type="Google" id="ProtNLM"/>
    </source>
</evidence>
<organism evidence="2 3">
    <name type="scientific">Aquipseudomonas alcaligenes</name>
    <name type="common">Pseudomonas alcaligenes</name>
    <dbReference type="NCBI Taxonomy" id="43263"/>
    <lineage>
        <taxon>Bacteria</taxon>
        <taxon>Pseudomonadati</taxon>
        <taxon>Pseudomonadota</taxon>
        <taxon>Gammaproteobacteria</taxon>
        <taxon>Pseudomonadales</taxon>
        <taxon>Pseudomonadaceae</taxon>
        <taxon>Aquipseudomonas</taxon>
    </lineage>
</organism>
<keyword evidence="1" id="KW-0812">Transmembrane</keyword>
<dbReference type="Gene3D" id="3.30.700.10">
    <property type="entry name" value="Glycoprotein, Type 4 Pilin"/>
    <property type="match status" value="1"/>
</dbReference>
<gene>
    <name evidence="2" type="ORF">A9179_18365</name>
</gene>
<dbReference type="NCBIfam" id="TIGR02532">
    <property type="entry name" value="IV_pilin_GFxxxE"/>
    <property type="match status" value="1"/>
</dbReference>
<dbReference type="Proteomes" id="UP000744555">
    <property type="component" value="Unassembled WGS sequence"/>
</dbReference>
<evidence type="ECO:0000256" key="1">
    <source>
        <dbReference type="SAM" id="Phobius"/>
    </source>
</evidence>
<evidence type="ECO:0000313" key="2">
    <source>
        <dbReference type="EMBL" id="MBC9252238.1"/>
    </source>
</evidence>
<dbReference type="InterPro" id="IPR045584">
    <property type="entry name" value="Pilin-like"/>
</dbReference>
<evidence type="ECO:0000313" key="3">
    <source>
        <dbReference type="Proteomes" id="UP000744555"/>
    </source>
</evidence>
<sequence>MKRNGFTLIELMITVAVVGILAAIAYPSYSEYVKKTRRAEVVAILLEDAQIMERFYTQNGTYEGAAIGDQSPADGTAVYDIAIDDAATSSSAFVINATAVSGGVMDGDTCEALSINELGEQTSSDNAVCWRR</sequence>
<keyword evidence="1" id="KW-0472">Membrane</keyword>
<protein>
    <recommendedName>
        <fullName evidence="4">Pilus assembly protein PilE</fullName>
    </recommendedName>
</protein>
<accession>A0ABR7S777</accession>
<dbReference type="InterPro" id="IPR031982">
    <property type="entry name" value="PilE-like"/>
</dbReference>
<dbReference type="Pfam" id="PF07963">
    <property type="entry name" value="N_methyl"/>
    <property type="match status" value="1"/>
</dbReference>